<name>A0A2T0AVV5_9FIRM</name>
<evidence type="ECO:0000313" key="3">
    <source>
        <dbReference type="EMBL" id="PRR74869.1"/>
    </source>
</evidence>
<dbReference type="PANTHER" id="PTHR43377:SF1">
    <property type="entry name" value="BILIVERDIN REDUCTASE A"/>
    <property type="match status" value="1"/>
</dbReference>
<keyword evidence="3" id="KW-0560">Oxidoreductase</keyword>
<dbReference type="InterPro" id="IPR036291">
    <property type="entry name" value="NAD(P)-bd_dom_sf"/>
</dbReference>
<dbReference type="SUPFAM" id="SSF51735">
    <property type="entry name" value="NAD(P)-binding Rossmann-fold domains"/>
    <property type="match status" value="1"/>
</dbReference>
<dbReference type="Proteomes" id="UP000238415">
    <property type="component" value="Unassembled WGS sequence"/>
</dbReference>
<evidence type="ECO:0000259" key="2">
    <source>
        <dbReference type="Pfam" id="PF22725"/>
    </source>
</evidence>
<dbReference type="GO" id="GO:0000166">
    <property type="term" value="F:nucleotide binding"/>
    <property type="evidence" value="ECO:0007669"/>
    <property type="project" value="InterPro"/>
</dbReference>
<dbReference type="RefSeq" id="WP_170066134.1">
    <property type="nucleotide sequence ID" value="NZ_CP136419.1"/>
</dbReference>
<accession>A0A2T0AVV5</accession>
<gene>
    <name evidence="3" type="primary">idhA_1</name>
    <name evidence="3" type="ORF">MOHU_03670</name>
</gene>
<comment type="caution">
    <text evidence="3">The sequence shown here is derived from an EMBL/GenBank/DDBJ whole genome shotgun (WGS) entry which is preliminary data.</text>
</comment>
<feature type="domain" description="GFO/IDH/MocA-like oxidoreductase" evidence="2">
    <location>
        <begin position="128"/>
        <end position="246"/>
    </location>
</feature>
<organism evidence="3 4">
    <name type="scientific">Neomoorella humiferrea</name>
    <dbReference type="NCBI Taxonomy" id="676965"/>
    <lineage>
        <taxon>Bacteria</taxon>
        <taxon>Bacillati</taxon>
        <taxon>Bacillota</taxon>
        <taxon>Clostridia</taxon>
        <taxon>Neomoorellales</taxon>
        <taxon>Neomoorellaceae</taxon>
        <taxon>Neomoorella</taxon>
    </lineage>
</organism>
<reference evidence="3 4" key="1">
    <citation type="submission" date="2018-03" db="EMBL/GenBank/DDBJ databases">
        <title>Genome sequence of Moorella humiferrea DSM 23265.</title>
        <authorList>
            <person name="Poehlein A."/>
            <person name="Daniel R."/>
        </authorList>
    </citation>
    <scope>NUCLEOTIDE SEQUENCE [LARGE SCALE GENOMIC DNA]</scope>
    <source>
        <strain evidence="3 4">DSM 23265</strain>
    </source>
</reference>
<dbReference type="Gene3D" id="3.30.360.10">
    <property type="entry name" value="Dihydrodipicolinate Reductase, domain 2"/>
    <property type="match status" value="1"/>
</dbReference>
<evidence type="ECO:0000313" key="4">
    <source>
        <dbReference type="Proteomes" id="UP000238415"/>
    </source>
</evidence>
<dbReference type="SUPFAM" id="SSF55347">
    <property type="entry name" value="Glyceraldehyde-3-phosphate dehydrogenase-like, C-terminal domain"/>
    <property type="match status" value="1"/>
</dbReference>
<dbReference type="EMBL" id="PVXM01000006">
    <property type="protein sequence ID" value="PRR74869.1"/>
    <property type="molecule type" value="Genomic_DNA"/>
</dbReference>
<keyword evidence="4" id="KW-1185">Reference proteome</keyword>
<dbReference type="EC" id="1.1.1.18" evidence="3"/>
<sequence>MTLRIGLIGCGAAGQAHAAAYREIEGVELRAVADIDAAVAARLAAATSCEAMPLEELLDADLDIIDIATPTSNHADLVQEAARRGKDVFCETPLARTMDQAQAAVNACREAGVRLIPLHLNAFMPPLRRAAAILAGGSLGRAGVVRITRRRPGIPASAGDWRRSLKESGGVILDLLAQDIAFLIGCCGRVQRVYAASTAYREILAGEYALVSLRMENGIIAHLDGNWLPRDHGGDELEIAASNGLIAYSEENTAPLRFTTADGVAGRHGLISPVEEDMYVAGLKEAVDCLSGKPTPLADIEIALHTMEVALAALKSAITGQVFTLAQSRR</sequence>
<feature type="domain" description="Gfo/Idh/MocA-like oxidoreductase N-terminal" evidence="1">
    <location>
        <begin position="3"/>
        <end position="116"/>
    </location>
</feature>
<dbReference type="GO" id="GO:0050112">
    <property type="term" value="F:inositol 2-dehydrogenase (NAD+) activity"/>
    <property type="evidence" value="ECO:0007669"/>
    <property type="project" value="UniProtKB-EC"/>
</dbReference>
<dbReference type="AlphaFoldDB" id="A0A2T0AVV5"/>
<dbReference type="Pfam" id="PF22725">
    <property type="entry name" value="GFO_IDH_MocA_C3"/>
    <property type="match status" value="1"/>
</dbReference>
<dbReference type="Gene3D" id="3.40.50.720">
    <property type="entry name" value="NAD(P)-binding Rossmann-like Domain"/>
    <property type="match status" value="1"/>
</dbReference>
<dbReference type="InterPro" id="IPR055170">
    <property type="entry name" value="GFO_IDH_MocA-like_dom"/>
</dbReference>
<evidence type="ECO:0000259" key="1">
    <source>
        <dbReference type="Pfam" id="PF01408"/>
    </source>
</evidence>
<proteinExistence type="predicted"/>
<dbReference type="InterPro" id="IPR051450">
    <property type="entry name" value="Gfo/Idh/MocA_Oxidoreductases"/>
</dbReference>
<dbReference type="PANTHER" id="PTHR43377">
    <property type="entry name" value="BILIVERDIN REDUCTASE A"/>
    <property type="match status" value="1"/>
</dbReference>
<dbReference type="InterPro" id="IPR000683">
    <property type="entry name" value="Gfo/Idh/MocA-like_OxRdtase_N"/>
</dbReference>
<protein>
    <submittedName>
        <fullName evidence="3">Inositol 2-dehydrogenase</fullName>
        <ecNumber evidence="3">1.1.1.18</ecNumber>
    </submittedName>
</protein>
<dbReference type="Pfam" id="PF01408">
    <property type="entry name" value="GFO_IDH_MocA"/>
    <property type="match status" value="1"/>
</dbReference>